<evidence type="ECO:0000256" key="1">
    <source>
        <dbReference type="ARBA" id="ARBA00007151"/>
    </source>
</evidence>
<evidence type="ECO:0000259" key="4">
    <source>
        <dbReference type="Pfam" id="PF00177"/>
    </source>
</evidence>
<evidence type="ECO:0000313" key="5">
    <source>
        <dbReference type="Proteomes" id="UP000504634"/>
    </source>
</evidence>
<dbReference type="Proteomes" id="UP000504634">
    <property type="component" value="Unplaced"/>
</dbReference>
<dbReference type="Gene3D" id="1.10.455.10">
    <property type="entry name" value="Ribosomal protein S7 domain"/>
    <property type="match status" value="1"/>
</dbReference>
<dbReference type="GeneID" id="115630604"/>
<name>A0A6J2U3V9_DROLE</name>
<sequence>MLKRALIYGKFRTNGIYGSFENGTRWSRLMSMYPPHYAEPIFKKDSQNMEKYELAKLSHVPIKAALNSSSDTIFNAELKQKMLAYIVKCGNSRLARELLTKTFEQIKRAQIERKHLVKQDNGHAICIDAEKLLIQAIENSRPLLQLSSIKRGGVKYQVPVPLTSKKSYFYAMKWILDAAKEKDRKISLSSKLAWEILDAAHGQGRVIKKKNDLHRLCENNRAYAHYRWS</sequence>
<comment type="similarity">
    <text evidence="1">Belongs to the universal ribosomal protein uS7 family.</text>
</comment>
<gene>
    <name evidence="6" type="primary">LOC115630604</name>
</gene>
<dbReference type="InterPro" id="IPR036823">
    <property type="entry name" value="Ribosomal_uS7_dom_sf"/>
</dbReference>
<reference evidence="6" key="1">
    <citation type="submission" date="2025-08" db="UniProtKB">
        <authorList>
            <consortium name="RefSeq"/>
        </authorList>
    </citation>
    <scope>IDENTIFICATION</scope>
    <source>
        <strain evidence="6">11010-0011.00</strain>
        <tissue evidence="6">Whole body</tissue>
    </source>
</reference>
<dbReference type="GO" id="GO:0006412">
    <property type="term" value="P:translation"/>
    <property type="evidence" value="ECO:0007669"/>
    <property type="project" value="InterPro"/>
</dbReference>
<dbReference type="OrthoDB" id="9972728at2759"/>
<keyword evidence="3" id="KW-0687">Ribonucleoprotein</keyword>
<keyword evidence="5" id="KW-1185">Reference proteome</keyword>
<dbReference type="CDD" id="cd14870">
    <property type="entry name" value="uS7_Mitochondria_Mammalian"/>
    <property type="match status" value="1"/>
</dbReference>
<dbReference type="SUPFAM" id="SSF47973">
    <property type="entry name" value="Ribosomal protein S7"/>
    <property type="match status" value="1"/>
</dbReference>
<feature type="domain" description="Small ribosomal subunit protein uS7" evidence="4">
    <location>
        <begin position="69"/>
        <end position="221"/>
    </location>
</feature>
<dbReference type="PANTHER" id="PTHR11205">
    <property type="entry name" value="RIBOSOMAL PROTEIN S7"/>
    <property type="match status" value="1"/>
</dbReference>
<organism evidence="5 6">
    <name type="scientific">Drosophila lebanonensis</name>
    <name type="common">Fruit fly</name>
    <name type="synonym">Scaptodrosophila lebanonensis</name>
    <dbReference type="NCBI Taxonomy" id="7225"/>
    <lineage>
        <taxon>Eukaryota</taxon>
        <taxon>Metazoa</taxon>
        <taxon>Ecdysozoa</taxon>
        <taxon>Arthropoda</taxon>
        <taxon>Hexapoda</taxon>
        <taxon>Insecta</taxon>
        <taxon>Pterygota</taxon>
        <taxon>Neoptera</taxon>
        <taxon>Endopterygota</taxon>
        <taxon>Diptera</taxon>
        <taxon>Brachycera</taxon>
        <taxon>Muscomorpha</taxon>
        <taxon>Ephydroidea</taxon>
        <taxon>Drosophilidae</taxon>
        <taxon>Scaptodrosophila</taxon>
    </lineage>
</organism>
<dbReference type="CTD" id="51081"/>
<dbReference type="InterPro" id="IPR023798">
    <property type="entry name" value="Ribosomal_uS7_dom"/>
</dbReference>
<evidence type="ECO:0000256" key="2">
    <source>
        <dbReference type="ARBA" id="ARBA00022980"/>
    </source>
</evidence>
<evidence type="ECO:0000313" key="6">
    <source>
        <dbReference type="RefSeq" id="XP_030383084.1"/>
    </source>
</evidence>
<accession>A0A6J2U3V9</accession>
<dbReference type="AlphaFoldDB" id="A0A6J2U3V9"/>
<proteinExistence type="inferred from homology"/>
<dbReference type="GO" id="GO:0005840">
    <property type="term" value="C:ribosome"/>
    <property type="evidence" value="ECO:0007669"/>
    <property type="project" value="UniProtKB-KW"/>
</dbReference>
<protein>
    <submittedName>
        <fullName evidence="6">28S ribosomal protein S7, mitochondrial</fullName>
    </submittedName>
</protein>
<dbReference type="InterPro" id="IPR000235">
    <property type="entry name" value="Ribosomal_uS7"/>
</dbReference>
<evidence type="ECO:0000256" key="3">
    <source>
        <dbReference type="ARBA" id="ARBA00023274"/>
    </source>
</evidence>
<dbReference type="Pfam" id="PF00177">
    <property type="entry name" value="Ribosomal_S7"/>
    <property type="match status" value="1"/>
</dbReference>
<dbReference type="RefSeq" id="XP_030383084.1">
    <property type="nucleotide sequence ID" value="XM_030527224.1"/>
</dbReference>
<dbReference type="GO" id="GO:1990904">
    <property type="term" value="C:ribonucleoprotein complex"/>
    <property type="evidence" value="ECO:0007669"/>
    <property type="project" value="UniProtKB-KW"/>
</dbReference>
<keyword evidence="2 6" id="KW-0689">Ribosomal protein</keyword>